<dbReference type="Pfam" id="PF07690">
    <property type="entry name" value="MFS_1"/>
    <property type="match status" value="1"/>
</dbReference>
<proteinExistence type="inferred from homology"/>
<feature type="transmembrane region" description="Helical" evidence="8">
    <location>
        <begin position="34"/>
        <end position="53"/>
    </location>
</feature>
<evidence type="ECO:0000256" key="7">
    <source>
        <dbReference type="ARBA" id="ARBA00023136"/>
    </source>
</evidence>
<evidence type="ECO:0000313" key="11">
    <source>
        <dbReference type="Proteomes" id="UP000503129"/>
    </source>
</evidence>
<feature type="transmembrane region" description="Helical" evidence="8">
    <location>
        <begin position="470"/>
        <end position="487"/>
    </location>
</feature>
<dbReference type="NCBIfam" id="TIGR00711">
    <property type="entry name" value="efflux_EmrB"/>
    <property type="match status" value="1"/>
</dbReference>
<evidence type="ECO:0000259" key="9">
    <source>
        <dbReference type="PROSITE" id="PS50850"/>
    </source>
</evidence>
<dbReference type="GO" id="GO:0005886">
    <property type="term" value="C:plasma membrane"/>
    <property type="evidence" value="ECO:0007669"/>
    <property type="project" value="UniProtKB-SubCell"/>
</dbReference>
<organism evidence="10 11">
    <name type="scientific">Brasilonema sennae CENA114</name>
    <dbReference type="NCBI Taxonomy" id="415709"/>
    <lineage>
        <taxon>Bacteria</taxon>
        <taxon>Bacillati</taxon>
        <taxon>Cyanobacteriota</taxon>
        <taxon>Cyanophyceae</taxon>
        <taxon>Nostocales</taxon>
        <taxon>Scytonemataceae</taxon>
        <taxon>Brasilonema</taxon>
        <taxon>Bromeliae group (in: Brasilonema)</taxon>
    </lineage>
</organism>
<dbReference type="PANTHER" id="PTHR42718:SF9">
    <property type="entry name" value="MAJOR FACILITATOR SUPERFAMILY MULTIDRUG TRANSPORTER MFSC"/>
    <property type="match status" value="1"/>
</dbReference>
<evidence type="ECO:0000256" key="8">
    <source>
        <dbReference type="SAM" id="Phobius"/>
    </source>
</evidence>
<evidence type="ECO:0000313" key="10">
    <source>
        <dbReference type="EMBL" id="QDL12146.1"/>
    </source>
</evidence>
<feature type="transmembrane region" description="Helical" evidence="8">
    <location>
        <begin position="254"/>
        <end position="277"/>
    </location>
</feature>
<dbReference type="Proteomes" id="UP000503129">
    <property type="component" value="Chromosome"/>
</dbReference>
<dbReference type="KEGG" id="bsen:DP114_07570"/>
<keyword evidence="6 8" id="KW-1133">Transmembrane helix</keyword>
<keyword evidence="5 8" id="KW-0812">Transmembrane</keyword>
<dbReference type="CDD" id="cd17503">
    <property type="entry name" value="MFS_LmrB_MDR_like"/>
    <property type="match status" value="1"/>
</dbReference>
<accession>A0A856MSG4</accession>
<dbReference type="AlphaFoldDB" id="A0A856MSG4"/>
<comment type="similarity">
    <text evidence="2">Belongs to the major facilitator superfamily. EmrB family.</text>
</comment>
<keyword evidence="7 8" id="KW-0472">Membrane</keyword>
<dbReference type="InterPro" id="IPR011701">
    <property type="entry name" value="MFS"/>
</dbReference>
<dbReference type="FunFam" id="1.20.1720.10:FF:000016">
    <property type="entry name" value="EmrB/QacA family drug resistance transporter"/>
    <property type="match status" value="1"/>
</dbReference>
<keyword evidence="3" id="KW-0813">Transport</keyword>
<comment type="subcellular location">
    <subcellularLocation>
        <location evidence="1">Cell membrane</location>
        <topology evidence="1">Multi-pass membrane protein</topology>
    </subcellularLocation>
</comment>
<dbReference type="InterPro" id="IPR004638">
    <property type="entry name" value="EmrB-like"/>
</dbReference>
<dbReference type="SUPFAM" id="SSF103473">
    <property type="entry name" value="MFS general substrate transporter"/>
    <property type="match status" value="1"/>
</dbReference>
<feature type="transmembrane region" description="Helical" evidence="8">
    <location>
        <begin position="62"/>
        <end position="81"/>
    </location>
</feature>
<evidence type="ECO:0000256" key="3">
    <source>
        <dbReference type="ARBA" id="ARBA00022448"/>
    </source>
</evidence>
<sequence>MLGAFMAVLDIQITNSSLQDIQASLAATLEEGSWISTAYLVAEIVVIPLTGWLSRVFSLKRYLLVNTALFIFFSVCCAWSWDLNSMIVFRALQGFTGGVLIPTAMTVVLTTLPPSKQAIGLAAFAITAVFAPSIGPTLGGWLTENFSWHYSFYINVVPGLLMLAGVWYGIKQERPQLQLLKQGDWWGIISMAIGLASLQVVLEEGSRKDWFGSALIVRLSILAVIFLTIFFWIELTRKQPFINLRLVRSRNFGLASIVNVSLGVGLYGSIYILPLYLAQIQGYNALQIGQVLIWAGIPQLFIIPFLPKVMQRIDVRLMVAVGVTLFSVSAFMNSKMTYQTGYDQLIWSQLVRAMGQPLIMVPLTSIATAGLSPKDAGSASGLFNMMRNLGGSLGIAALATLLTNREQFHSNRLGESVSLYNPATQERINQMTQYFVSRGSDLSTAQNQAIKAIDNVVRREAFVNAFNDCFYFIAIALLLSGIAILFLKKVKVTGGAVAH</sequence>
<protein>
    <submittedName>
        <fullName evidence="10">EmrB/QacA family drug resistance transporter</fullName>
    </submittedName>
</protein>
<feature type="transmembrane region" description="Helical" evidence="8">
    <location>
        <begin position="182"/>
        <end position="202"/>
    </location>
</feature>
<reference evidence="10 11" key="1">
    <citation type="submission" date="2018-06" db="EMBL/GenBank/DDBJ databases">
        <title>Comparative genomics of Brasilonema spp. strains.</title>
        <authorList>
            <person name="Alvarenga D.O."/>
            <person name="Fiore M.F."/>
            <person name="Varani A.M."/>
        </authorList>
    </citation>
    <scope>NUCLEOTIDE SEQUENCE [LARGE SCALE GENOMIC DNA]</scope>
    <source>
        <strain evidence="10 11">CENA114</strain>
    </source>
</reference>
<gene>
    <name evidence="10" type="ORF">DP114_07570</name>
</gene>
<evidence type="ECO:0000256" key="1">
    <source>
        <dbReference type="ARBA" id="ARBA00004651"/>
    </source>
</evidence>
<name>A0A856MSG4_9CYAN</name>
<dbReference type="PANTHER" id="PTHR42718">
    <property type="entry name" value="MAJOR FACILITATOR SUPERFAMILY MULTIDRUG TRANSPORTER MFSC"/>
    <property type="match status" value="1"/>
</dbReference>
<feature type="domain" description="Major facilitator superfamily (MFS) profile" evidence="9">
    <location>
        <begin position="1"/>
        <end position="492"/>
    </location>
</feature>
<dbReference type="PROSITE" id="PS50850">
    <property type="entry name" value="MFS"/>
    <property type="match status" value="1"/>
</dbReference>
<evidence type="ECO:0000256" key="2">
    <source>
        <dbReference type="ARBA" id="ARBA00008537"/>
    </source>
</evidence>
<feature type="transmembrane region" description="Helical" evidence="8">
    <location>
        <begin position="150"/>
        <end position="170"/>
    </location>
</feature>
<feature type="transmembrane region" description="Helical" evidence="8">
    <location>
        <begin position="214"/>
        <end position="233"/>
    </location>
</feature>
<evidence type="ECO:0000256" key="4">
    <source>
        <dbReference type="ARBA" id="ARBA00022475"/>
    </source>
</evidence>
<evidence type="ECO:0000256" key="5">
    <source>
        <dbReference type="ARBA" id="ARBA00022692"/>
    </source>
</evidence>
<keyword evidence="4" id="KW-1003">Cell membrane</keyword>
<dbReference type="InterPro" id="IPR036259">
    <property type="entry name" value="MFS_trans_sf"/>
</dbReference>
<evidence type="ECO:0000256" key="6">
    <source>
        <dbReference type="ARBA" id="ARBA00022989"/>
    </source>
</evidence>
<feature type="transmembrane region" description="Helical" evidence="8">
    <location>
        <begin position="119"/>
        <end position="138"/>
    </location>
</feature>
<dbReference type="InterPro" id="IPR020846">
    <property type="entry name" value="MFS_dom"/>
</dbReference>
<keyword evidence="11" id="KW-1185">Reference proteome</keyword>
<dbReference type="Gene3D" id="1.20.1720.10">
    <property type="entry name" value="Multidrug resistance protein D"/>
    <property type="match status" value="1"/>
</dbReference>
<dbReference type="EMBL" id="CP030118">
    <property type="protein sequence ID" value="QDL12146.1"/>
    <property type="molecule type" value="Genomic_DNA"/>
</dbReference>
<dbReference type="Gene3D" id="1.20.1250.20">
    <property type="entry name" value="MFS general substrate transporter like domains"/>
    <property type="match status" value="1"/>
</dbReference>
<feature type="transmembrane region" description="Helical" evidence="8">
    <location>
        <begin position="87"/>
        <end position="112"/>
    </location>
</feature>
<feature type="transmembrane region" description="Helical" evidence="8">
    <location>
        <begin position="283"/>
        <end position="303"/>
    </location>
</feature>
<dbReference type="GO" id="GO:0022857">
    <property type="term" value="F:transmembrane transporter activity"/>
    <property type="evidence" value="ECO:0007669"/>
    <property type="project" value="InterPro"/>
</dbReference>